<dbReference type="AlphaFoldDB" id="A0A5N1IYH5"/>
<protein>
    <submittedName>
        <fullName evidence="1">Uncharacterized protein</fullName>
    </submittedName>
</protein>
<evidence type="ECO:0000313" key="2">
    <source>
        <dbReference type="Proteomes" id="UP000326570"/>
    </source>
</evidence>
<sequence>MGLDELFDKLKHEAKALVGEESKNKLFKAEREFETAEETKKHFPAAKERLYAINKWTEESGIKATFELYNEQLKPVPANPKVGYFMKIILPGVAIENWVEVTSLKEEENLTEFTVHPCSNPTNDDDKTQHFFVKETSSTFRVELKENKIWAAEIGKNETINNQEEAGYRSAVNTLIAEGGWAGVQKLLWQNLADYWCGLKEADKTS</sequence>
<name>A0A5N1IYH5_9BACT</name>
<comment type="caution">
    <text evidence="1">The sequence shown here is derived from an EMBL/GenBank/DDBJ whole genome shotgun (WGS) entry which is preliminary data.</text>
</comment>
<accession>A0A5N1IYH5</accession>
<dbReference type="RefSeq" id="WP_150903707.1">
    <property type="nucleotide sequence ID" value="NZ_VTWT01000005.1"/>
</dbReference>
<reference evidence="1 2" key="1">
    <citation type="submission" date="2019-09" db="EMBL/GenBank/DDBJ databases">
        <title>Genome sequence of Adhaeribacter sp. M2.</title>
        <authorList>
            <person name="Srinivasan S."/>
        </authorList>
    </citation>
    <scope>NUCLEOTIDE SEQUENCE [LARGE SCALE GENOMIC DNA]</scope>
    <source>
        <strain evidence="1 2">M2</strain>
    </source>
</reference>
<gene>
    <name evidence="1" type="ORF">F0P94_09775</name>
</gene>
<dbReference type="Proteomes" id="UP000326570">
    <property type="component" value="Unassembled WGS sequence"/>
</dbReference>
<dbReference type="EMBL" id="VTWT01000005">
    <property type="protein sequence ID" value="KAA9333539.1"/>
    <property type="molecule type" value="Genomic_DNA"/>
</dbReference>
<proteinExistence type="predicted"/>
<evidence type="ECO:0000313" key="1">
    <source>
        <dbReference type="EMBL" id="KAA9333539.1"/>
    </source>
</evidence>
<keyword evidence="2" id="KW-1185">Reference proteome</keyword>
<organism evidence="1 2">
    <name type="scientific">Adhaeribacter soli</name>
    <dbReference type="NCBI Taxonomy" id="2607655"/>
    <lineage>
        <taxon>Bacteria</taxon>
        <taxon>Pseudomonadati</taxon>
        <taxon>Bacteroidota</taxon>
        <taxon>Cytophagia</taxon>
        <taxon>Cytophagales</taxon>
        <taxon>Hymenobacteraceae</taxon>
        <taxon>Adhaeribacter</taxon>
    </lineage>
</organism>